<dbReference type="InterPro" id="IPR003439">
    <property type="entry name" value="ABC_transporter-like_ATP-bd"/>
</dbReference>
<gene>
    <name evidence="5" type="ordered locus">Igni_0038</name>
</gene>
<dbReference type="PROSITE" id="PS51379">
    <property type="entry name" value="4FE4S_FER_2"/>
    <property type="match status" value="1"/>
</dbReference>
<feature type="domain" description="4Fe-4S ferredoxin-type" evidence="4">
    <location>
        <begin position="46"/>
        <end position="75"/>
    </location>
</feature>
<dbReference type="Proteomes" id="UP000000262">
    <property type="component" value="Chromosome"/>
</dbReference>
<dbReference type="Pfam" id="PF00005">
    <property type="entry name" value="ABC_tran"/>
    <property type="match status" value="2"/>
</dbReference>
<dbReference type="InterPro" id="IPR017900">
    <property type="entry name" value="4Fe4S_Fe_S_CS"/>
</dbReference>
<dbReference type="GeneID" id="5562938"/>
<dbReference type="PROSITE" id="PS50893">
    <property type="entry name" value="ABC_TRANSPORTER_2"/>
    <property type="match status" value="2"/>
</dbReference>
<dbReference type="InterPro" id="IPR027417">
    <property type="entry name" value="P-loop_NTPase"/>
</dbReference>
<dbReference type="NCBIfam" id="NF009945">
    <property type="entry name" value="PRK13409.1"/>
    <property type="match status" value="1"/>
</dbReference>
<dbReference type="Pfam" id="PF00037">
    <property type="entry name" value="Fer4"/>
    <property type="match status" value="1"/>
</dbReference>
<dbReference type="SUPFAM" id="SSF52540">
    <property type="entry name" value="P-loop containing nucleoside triphosphate hydrolases"/>
    <property type="match status" value="2"/>
</dbReference>
<feature type="domain" description="ABC transporter" evidence="3">
    <location>
        <begin position="70"/>
        <end position="313"/>
    </location>
</feature>
<protein>
    <submittedName>
        <fullName evidence="5">ABC transporter related</fullName>
    </submittedName>
</protein>
<dbReference type="STRING" id="453591.Igni_0038"/>
<dbReference type="PROSITE" id="PS00211">
    <property type="entry name" value="ABC_TRANSPORTER_1"/>
    <property type="match status" value="2"/>
</dbReference>
<dbReference type="EMBL" id="CP000816">
    <property type="protein sequence ID" value="ABU81222.1"/>
    <property type="molecule type" value="Genomic_DNA"/>
</dbReference>
<dbReference type="PANTHER" id="PTHR19248">
    <property type="entry name" value="ATP-BINDING TRANSPORT PROTEIN-RELATED"/>
    <property type="match status" value="1"/>
</dbReference>
<evidence type="ECO:0000256" key="1">
    <source>
        <dbReference type="ARBA" id="ARBA00022741"/>
    </source>
</evidence>
<evidence type="ECO:0000256" key="2">
    <source>
        <dbReference type="ARBA" id="ARBA00022840"/>
    </source>
</evidence>
<keyword evidence="6" id="KW-1185">Reference proteome</keyword>
<dbReference type="InterPro" id="IPR007209">
    <property type="entry name" value="RNaseL-inhib-like_metal-bd_dom"/>
</dbReference>
<dbReference type="Pfam" id="PF04068">
    <property type="entry name" value="Fer4_RLI"/>
    <property type="match status" value="1"/>
</dbReference>
<evidence type="ECO:0000259" key="4">
    <source>
        <dbReference type="PROSITE" id="PS51379"/>
    </source>
</evidence>
<dbReference type="SUPFAM" id="SSF54862">
    <property type="entry name" value="4Fe-4S ferredoxins"/>
    <property type="match status" value="1"/>
</dbReference>
<dbReference type="GO" id="GO:0016491">
    <property type="term" value="F:oxidoreductase activity"/>
    <property type="evidence" value="ECO:0007669"/>
    <property type="project" value="UniProtKB-ARBA"/>
</dbReference>
<dbReference type="Gene3D" id="3.40.50.300">
    <property type="entry name" value="P-loop containing nucleotide triphosphate hydrolases"/>
    <property type="match status" value="2"/>
</dbReference>
<dbReference type="InterPro" id="IPR017871">
    <property type="entry name" value="ABC_transporter-like_CS"/>
</dbReference>
<proteinExistence type="predicted"/>
<dbReference type="PhylomeDB" id="A8A8H0"/>
<reference evidence="5 6" key="1">
    <citation type="journal article" date="2008" name="Genome Biol.">
        <title>A genomic analysis of the archaeal system Ignicoccus hospitalis-Nanoarchaeum equitans.</title>
        <authorList>
            <person name="Podar M."/>
            <person name="Anderson I."/>
            <person name="Makarova K.S."/>
            <person name="Elkins J.G."/>
            <person name="Ivanova N."/>
            <person name="Wall M.A."/>
            <person name="Lykidis A."/>
            <person name="Mavromatis K."/>
            <person name="Sun H."/>
            <person name="Hudson M.E."/>
            <person name="Chen W."/>
            <person name="Deciu C."/>
            <person name="Hutchison D."/>
            <person name="Eads J.R."/>
            <person name="Anderson A."/>
            <person name="Fernandes F."/>
            <person name="Szeto E."/>
            <person name="Lapidus A."/>
            <person name="Kyrpides N.C."/>
            <person name="Saier M.H.Jr."/>
            <person name="Richardson P.M."/>
            <person name="Rachel R."/>
            <person name="Huber H."/>
            <person name="Eisen J.A."/>
            <person name="Koonin E.V."/>
            <person name="Keller M."/>
            <person name="Stetter K.O."/>
        </authorList>
    </citation>
    <scope>NUCLEOTIDE SEQUENCE [LARGE SCALE GENOMIC DNA]</scope>
    <source>
        <strain evidence="6">KIN4/I / DSM 18386 / JCM 14125</strain>
    </source>
</reference>
<dbReference type="eggNOG" id="arCOG00187">
    <property type="taxonomic scope" value="Archaea"/>
</dbReference>
<feature type="domain" description="ABC transporter" evidence="3">
    <location>
        <begin position="334"/>
        <end position="564"/>
    </location>
</feature>
<dbReference type="InterPro" id="IPR013283">
    <property type="entry name" value="RLI1"/>
</dbReference>
<name>A8A8H0_IGNH4</name>
<dbReference type="HOGENOM" id="CLU_017344_4_1_2"/>
<dbReference type="SMART" id="SM00382">
    <property type="entry name" value="AAA"/>
    <property type="match status" value="2"/>
</dbReference>
<dbReference type="InterPro" id="IPR017896">
    <property type="entry name" value="4Fe4S_Fe-S-bd"/>
</dbReference>
<dbReference type="InterPro" id="IPR003593">
    <property type="entry name" value="AAA+_ATPase"/>
</dbReference>
<evidence type="ECO:0000259" key="3">
    <source>
        <dbReference type="PROSITE" id="PS50893"/>
    </source>
</evidence>
<dbReference type="GO" id="GO:0016887">
    <property type="term" value="F:ATP hydrolysis activity"/>
    <property type="evidence" value="ECO:0007669"/>
    <property type="project" value="InterPro"/>
</dbReference>
<dbReference type="AlphaFoldDB" id="A8A8H0"/>
<evidence type="ECO:0000313" key="6">
    <source>
        <dbReference type="Proteomes" id="UP000000262"/>
    </source>
</evidence>
<dbReference type="PRINTS" id="PR01868">
    <property type="entry name" value="ABCEFAMILY"/>
</dbReference>
<dbReference type="KEGG" id="iho:Igni_0038"/>
<accession>A8A8H0</accession>
<keyword evidence="2" id="KW-0067">ATP-binding</keyword>
<evidence type="ECO:0000313" key="5">
    <source>
        <dbReference type="EMBL" id="ABU81222.1"/>
    </source>
</evidence>
<dbReference type="PROSITE" id="PS00198">
    <property type="entry name" value="4FE4S_FER_1"/>
    <property type="match status" value="1"/>
</dbReference>
<dbReference type="FunFam" id="3.40.50.300:FF:001546">
    <property type="entry name" value="RNase L inhibitor homolog"/>
    <property type="match status" value="1"/>
</dbReference>
<organism evidence="5 6">
    <name type="scientific">Ignicoccus hospitalis (strain KIN4/I / DSM 18386 / JCM 14125)</name>
    <dbReference type="NCBI Taxonomy" id="453591"/>
    <lineage>
        <taxon>Archaea</taxon>
        <taxon>Thermoproteota</taxon>
        <taxon>Thermoprotei</taxon>
        <taxon>Desulfurococcales</taxon>
        <taxon>Desulfurococcaceae</taxon>
        <taxon>Ignicoccus</taxon>
    </lineage>
</organism>
<keyword evidence="1" id="KW-0547">Nucleotide-binding</keyword>
<dbReference type="RefSeq" id="WP_011998074.1">
    <property type="nucleotide sequence ID" value="NC_009776.1"/>
</dbReference>
<sequence>MERTVPRVAVIDKELCKPDKCNYECIRFCPINKTGRNKAIELGEDGKPIIHELVCTGCGICIKKCPFQAIHIENLPEEVEEKLVHRYGKNGFALYGLPVPKRGQVTGIIGRNGAGKSTSLKILSGLLKPNLGKEEASWDEVLKRFRGTELFNYLKDLANGKIRVAYKLQYVAEAAKLLKGTVGQLLARVDERGIAREVAQALNIAHLWERDVRKLSGGELQRFLIAAVLSKDADLYAFDEPAAYLDVKERINMARAIKKFVPPNRYVLIIEHDLAILDYLSDLVHIVYGVPGVYGIVSQPYSTRVGINHYIRGFLPSENMRIRDKPITFVNPELREKVVSTEVYLEWPFMTKKLGDFVLEVNPGEIHRGEIIGILGPNGIGKSTFIKLIAGILKPDNADFVLPQLRLAYKPQYVTHEMFGKNETVKDVLRKVRSDFLDTSSWYYVEVVKRLGLNRLLEKEVKHLSGGELQKLAVAVTLGKEADLYLLDEPSAFLDVEERLAVGDAIRHIVEGSGAAAFVVDHDLVMIDLITDRVMVFKGEPGKHGVAEPPTSLRRGMNEFLKELGITFRRDPETGRPRVNKEGSRLDRMQKSIGEYYYTLPARE</sequence>
<dbReference type="GO" id="GO:0005524">
    <property type="term" value="F:ATP binding"/>
    <property type="evidence" value="ECO:0007669"/>
    <property type="project" value="UniProtKB-KW"/>
</dbReference>